<evidence type="ECO:0000256" key="5">
    <source>
        <dbReference type="ARBA" id="ARBA00023002"/>
    </source>
</evidence>
<evidence type="ECO:0000313" key="11">
    <source>
        <dbReference type="EMBL" id="WQF89198.1"/>
    </source>
</evidence>
<feature type="transmembrane region" description="Helical" evidence="10">
    <location>
        <begin position="6"/>
        <end position="28"/>
    </location>
</feature>
<evidence type="ECO:0000256" key="9">
    <source>
        <dbReference type="SAM" id="Coils"/>
    </source>
</evidence>
<evidence type="ECO:0000256" key="10">
    <source>
        <dbReference type="SAM" id="Phobius"/>
    </source>
</evidence>
<reference evidence="12" key="1">
    <citation type="journal article" date="2023" name="bioRxiv">
        <title>Complete genome of the Medicago anthracnose fungus, Colletotrichum destructivum, reveals a mini-chromosome-like region within a core chromosome.</title>
        <authorList>
            <person name="Lapalu N."/>
            <person name="Simon A."/>
            <person name="Lu A."/>
            <person name="Plaumann P.-L."/>
            <person name="Amselem J."/>
            <person name="Pigne S."/>
            <person name="Auger A."/>
            <person name="Koch C."/>
            <person name="Dallery J.-F."/>
            <person name="O'Connell R.J."/>
        </authorList>
    </citation>
    <scope>NUCLEOTIDE SEQUENCE [LARGE SCALE GENOMIC DNA]</scope>
    <source>
        <strain evidence="12">CBS 520.97</strain>
    </source>
</reference>
<keyword evidence="10" id="KW-1133">Transmembrane helix</keyword>
<keyword evidence="5" id="KW-0560">Oxidoreductase</keyword>
<evidence type="ECO:0000256" key="6">
    <source>
        <dbReference type="ARBA" id="ARBA00023004"/>
    </source>
</evidence>
<feature type="coiled-coil region" evidence="9">
    <location>
        <begin position="383"/>
        <end position="410"/>
    </location>
</feature>
<evidence type="ECO:0000256" key="2">
    <source>
        <dbReference type="ARBA" id="ARBA00010617"/>
    </source>
</evidence>
<evidence type="ECO:0000256" key="1">
    <source>
        <dbReference type="ARBA" id="ARBA00001971"/>
    </source>
</evidence>
<dbReference type="InterPro" id="IPR036396">
    <property type="entry name" value="Cyt_P450_sf"/>
</dbReference>
<accession>A0AAX4J1B9</accession>
<dbReference type="GO" id="GO:0020037">
    <property type="term" value="F:heme binding"/>
    <property type="evidence" value="ECO:0007669"/>
    <property type="project" value="InterPro"/>
</dbReference>
<evidence type="ECO:0000256" key="4">
    <source>
        <dbReference type="ARBA" id="ARBA00022723"/>
    </source>
</evidence>
<keyword evidence="12" id="KW-1185">Reference proteome</keyword>
<keyword evidence="7" id="KW-0503">Monooxygenase</keyword>
<dbReference type="PANTHER" id="PTHR24305">
    <property type="entry name" value="CYTOCHROME P450"/>
    <property type="match status" value="1"/>
</dbReference>
<evidence type="ECO:0000313" key="12">
    <source>
        <dbReference type="Proteomes" id="UP001322277"/>
    </source>
</evidence>
<dbReference type="PRINTS" id="PR00463">
    <property type="entry name" value="EP450I"/>
</dbReference>
<dbReference type="AlphaFoldDB" id="A0AAX4J1B9"/>
<keyword evidence="9" id="KW-0175">Coiled coil</keyword>
<sequence>MANFSSLQLVQAHSAFFIAGINLHVFVFRKGEWNTFTTTLISGSTLGIALLAAVLTRFAPGSFDSNIGALGLASSLTAALVIGIYSSLLVYRAAFHRLNSFKGPFAARLSNLWITSKAVKKLQLHLEVQELHKQYGDIVRIGPTELSINNPKAVPAIHSARSPARKGPWYSVLINPMLALNVIRDKHEHTVRRKTWEKGFSSKGIVSAFSFLESLDFLTFEPALKDYEYRVANYANQLLSQIETHKGTPFNMTDWSNFFSFDVMGDLAFGKSFRMLENGIKHHFMTDLHKNLESVGMFSHMIWLFPVFKNTPIINSRHKRFWHFVKSQVDERIKNTPDRSDVFSWLLEDFNAIKNPSWQDRMNLYGDAYLIIIAGSDTTSATLTSLIFELAQHKEHAQRLREEVDDYFAQNENPEHLSLSKLQYLQACIDETLRLHPTVPSGLQRMTPPEGMEIDGTFIPGDTIVQVPNHTMFRGKFIFLPHATTAPDEFIPERWTTRPELSKNPAAFVPFSTGKYSCVGKQLGLMELRYVASQIISRYDIELAPGQTREAFVEHQKDGFTLSLPPCQVVFKPRADKKGVA</sequence>
<organism evidence="11 12">
    <name type="scientific">Colletotrichum destructivum</name>
    <dbReference type="NCBI Taxonomy" id="34406"/>
    <lineage>
        <taxon>Eukaryota</taxon>
        <taxon>Fungi</taxon>
        <taxon>Dikarya</taxon>
        <taxon>Ascomycota</taxon>
        <taxon>Pezizomycotina</taxon>
        <taxon>Sordariomycetes</taxon>
        <taxon>Hypocreomycetidae</taxon>
        <taxon>Glomerellales</taxon>
        <taxon>Glomerellaceae</taxon>
        <taxon>Colletotrichum</taxon>
        <taxon>Colletotrichum destructivum species complex</taxon>
    </lineage>
</organism>
<proteinExistence type="inferred from homology"/>
<dbReference type="SUPFAM" id="SSF48264">
    <property type="entry name" value="Cytochrome P450"/>
    <property type="match status" value="1"/>
</dbReference>
<dbReference type="InterPro" id="IPR001128">
    <property type="entry name" value="Cyt_P450"/>
</dbReference>
<feature type="transmembrane region" description="Helical" evidence="10">
    <location>
        <begin position="35"/>
        <end position="55"/>
    </location>
</feature>
<dbReference type="CDD" id="cd11061">
    <property type="entry name" value="CYP67-like"/>
    <property type="match status" value="1"/>
</dbReference>
<dbReference type="InterPro" id="IPR050121">
    <property type="entry name" value="Cytochrome_P450_monoxygenase"/>
</dbReference>
<dbReference type="PANTHER" id="PTHR24305:SF187">
    <property type="entry name" value="P450, PUTATIVE (EUROFUNG)-RELATED"/>
    <property type="match status" value="1"/>
</dbReference>
<keyword evidence="3 8" id="KW-0349">Heme</keyword>
<feature type="transmembrane region" description="Helical" evidence="10">
    <location>
        <begin position="67"/>
        <end position="91"/>
    </location>
</feature>
<feature type="binding site" description="axial binding residue" evidence="8">
    <location>
        <position position="518"/>
    </location>
    <ligand>
        <name>heme</name>
        <dbReference type="ChEBI" id="CHEBI:30413"/>
    </ligand>
    <ligandPart>
        <name>Fe</name>
        <dbReference type="ChEBI" id="CHEBI:18248"/>
    </ligandPart>
</feature>
<evidence type="ECO:0000256" key="3">
    <source>
        <dbReference type="ARBA" id="ARBA00022617"/>
    </source>
</evidence>
<dbReference type="GO" id="GO:0005506">
    <property type="term" value="F:iron ion binding"/>
    <property type="evidence" value="ECO:0007669"/>
    <property type="project" value="InterPro"/>
</dbReference>
<dbReference type="Proteomes" id="UP001322277">
    <property type="component" value="Chromosome 9"/>
</dbReference>
<dbReference type="Gene3D" id="1.10.630.10">
    <property type="entry name" value="Cytochrome P450"/>
    <property type="match status" value="1"/>
</dbReference>
<dbReference type="InterPro" id="IPR002401">
    <property type="entry name" value="Cyt_P450_E_grp-I"/>
</dbReference>
<evidence type="ECO:0000256" key="8">
    <source>
        <dbReference type="PIRSR" id="PIRSR602401-1"/>
    </source>
</evidence>
<gene>
    <name evidence="11" type="ORF">CDEST_14212</name>
</gene>
<keyword evidence="4 8" id="KW-0479">Metal-binding</keyword>
<name>A0AAX4J1B9_9PEZI</name>
<dbReference type="EMBL" id="CP137313">
    <property type="protein sequence ID" value="WQF89198.1"/>
    <property type="molecule type" value="Genomic_DNA"/>
</dbReference>
<protein>
    <submittedName>
        <fullName evidence="11">Cytochrome P450</fullName>
    </submittedName>
</protein>
<dbReference type="GO" id="GO:0016705">
    <property type="term" value="F:oxidoreductase activity, acting on paired donors, with incorporation or reduction of molecular oxygen"/>
    <property type="evidence" value="ECO:0007669"/>
    <property type="project" value="InterPro"/>
</dbReference>
<keyword evidence="10" id="KW-0472">Membrane</keyword>
<dbReference type="PRINTS" id="PR00385">
    <property type="entry name" value="P450"/>
</dbReference>
<dbReference type="GeneID" id="87950712"/>
<comment type="cofactor">
    <cofactor evidence="1 8">
        <name>heme</name>
        <dbReference type="ChEBI" id="CHEBI:30413"/>
    </cofactor>
</comment>
<dbReference type="GO" id="GO:0004497">
    <property type="term" value="F:monooxygenase activity"/>
    <property type="evidence" value="ECO:0007669"/>
    <property type="project" value="UniProtKB-KW"/>
</dbReference>
<dbReference type="KEGG" id="cdet:87950712"/>
<dbReference type="RefSeq" id="XP_062786419.1">
    <property type="nucleotide sequence ID" value="XM_062930368.1"/>
</dbReference>
<dbReference type="Pfam" id="PF00067">
    <property type="entry name" value="p450"/>
    <property type="match status" value="1"/>
</dbReference>
<keyword evidence="6 8" id="KW-0408">Iron</keyword>
<comment type="similarity">
    <text evidence="2">Belongs to the cytochrome P450 family.</text>
</comment>
<evidence type="ECO:0000256" key="7">
    <source>
        <dbReference type="ARBA" id="ARBA00023033"/>
    </source>
</evidence>
<keyword evidence="10" id="KW-0812">Transmembrane</keyword>